<dbReference type="InterPro" id="IPR038175">
    <property type="entry name" value="CBM21_dom_sf"/>
</dbReference>
<reference evidence="4" key="1">
    <citation type="submission" date="2023-07" db="EMBL/GenBank/DDBJ databases">
        <title>Draft genome sequence of Agarivorans aestuarii strain ZMCS4, a CAZymes producing bacteria isolated from the marine brown algae Clodostephus spongiosus.</title>
        <authorList>
            <person name="Lorente B."/>
            <person name="Cabral C."/>
            <person name="Frias J."/>
            <person name="Faria J."/>
            <person name="Toubarro D."/>
        </authorList>
    </citation>
    <scope>NUCLEOTIDE SEQUENCE [LARGE SCALE GENOMIC DNA]</scope>
    <source>
        <strain evidence="4">ZMCS4</strain>
    </source>
</reference>
<dbReference type="InterPro" id="IPR050782">
    <property type="entry name" value="PP1_regulatory_subunit_3"/>
</dbReference>
<accession>A0ABU7G5T0</accession>
<gene>
    <name evidence="3" type="ORF">SNR37_004207</name>
</gene>
<feature type="domain" description="CBM21" evidence="2">
    <location>
        <begin position="27"/>
        <end position="130"/>
    </location>
</feature>
<evidence type="ECO:0000259" key="2">
    <source>
        <dbReference type="PROSITE" id="PS51159"/>
    </source>
</evidence>
<keyword evidence="4" id="KW-1185">Reference proteome</keyword>
<dbReference type="EMBL" id="JAYDYW010000009">
    <property type="protein sequence ID" value="MEE1674763.1"/>
    <property type="molecule type" value="Genomic_DNA"/>
</dbReference>
<organism evidence="3 4">
    <name type="scientific">Agarivorans aestuarii</name>
    <dbReference type="NCBI Taxonomy" id="1563703"/>
    <lineage>
        <taxon>Bacteria</taxon>
        <taxon>Pseudomonadati</taxon>
        <taxon>Pseudomonadota</taxon>
        <taxon>Gammaproteobacteria</taxon>
        <taxon>Alteromonadales</taxon>
        <taxon>Alteromonadaceae</taxon>
        <taxon>Agarivorans</taxon>
    </lineage>
</organism>
<dbReference type="Pfam" id="PF03370">
    <property type="entry name" value="CBM_21"/>
    <property type="match status" value="1"/>
</dbReference>
<dbReference type="PROSITE" id="PS51159">
    <property type="entry name" value="CBM21"/>
    <property type="match status" value="1"/>
</dbReference>
<name>A0ABU7G5T0_9ALTE</name>
<dbReference type="Gene3D" id="2.60.40.2440">
    <property type="entry name" value="Carbohydrate binding type-21 domain"/>
    <property type="match status" value="2"/>
</dbReference>
<proteinExistence type="predicted"/>
<feature type="signal peptide" evidence="1">
    <location>
        <begin position="1"/>
        <end position="24"/>
    </location>
</feature>
<keyword evidence="1" id="KW-0732">Signal</keyword>
<evidence type="ECO:0000313" key="4">
    <source>
        <dbReference type="Proteomes" id="UP001310248"/>
    </source>
</evidence>
<dbReference type="PANTHER" id="PTHR12307:SF36">
    <property type="entry name" value="GLYCOGEN-BINDING SUBUNIT 76A"/>
    <property type="match status" value="1"/>
</dbReference>
<sequence length="344" mass="39131">MKNKSLKVITSWLLVSVISFAAQAAEEVRLKHAHFTPYFENGFDSAELEGAVEVKNIGPNKQVWLHYQTASGEWLDHPAFYVGASHSGYENFAFRLPLEGSVAATQFAIKYQVNGQTYWDNNQQQNYQFNDYQQTNLAHQAVALDDAYRASSLITLTARARSQSSEDKVTMIYSDNNFQTSYRKELSLSHIVADEHGLSGVWSGQQYIEYYRHISFYLEYSDGQTSHVDNYYGKNYRLFDTGEQLGRGPLLQRYPQVYFRGGPTSWNSIPMTLIDDYTWSIVVYFDGTTDYKFDVYDDWSRNFGDNNNDGIADLNGANLTVNSAGSTRITFNSLSGAYQATLLH</sequence>
<feature type="chain" id="PRO_5046669368" evidence="1">
    <location>
        <begin position="25"/>
        <end position="344"/>
    </location>
</feature>
<dbReference type="Gene3D" id="2.60.40.3620">
    <property type="match status" value="1"/>
</dbReference>
<evidence type="ECO:0000256" key="1">
    <source>
        <dbReference type="SAM" id="SignalP"/>
    </source>
</evidence>
<evidence type="ECO:0000313" key="3">
    <source>
        <dbReference type="EMBL" id="MEE1674763.1"/>
    </source>
</evidence>
<dbReference type="PANTHER" id="PTHR12307">
    <property type="entry name" value="PROTEIN PHOSPHATASE 1 REGULATORY SUBUNIT"/>
    <property type="match status" value="1"/>
</dbReference>
<dbReference type="Proteomes" id="UP001310248">
    <property type="component" value="Unassembled WGS sequence"/>
</dbReference>
<comment type="caution">
    <text evidence="3">The sequence shown here is derived from an EMBL/GenBank/DDBJ whole genome shotgun (WGS) entry which is preliminary data.</text>
</comment>
<dbReference type="RefSeq" id="WP_329775809.1">
    <property type="nucleotide sequence ID" value="NZ_JAYDYW010000009.1"/>
</dbReference>
<dbReference type="InterPro" id="IPR005036">
    <property type="entry name" value="CBM21_dom"/>
</dbReference>
<protein>
    <submittedName>
        <fullName evidence="3">Carbohydrate-binding protein</fullName>
    </submittedName>
</protein>